<keyword evidence="2" id="KW-0732">Signal</keyword>
<dbReference type="RefSeq" id="WP_149103009.1">
    <property type="nucleotide sequence ID" value="NZ_VTFT01000001.1"/>
</dbReference>
<evidence type="ECO:0000259" key="3">
    <source>
        <dbReference type="Pfam" id="PF01551"/>
    </source>
</evidence>
<dbReference type="InterPro" id="IPR050570">
    <property type="entry name" value="Cell_wall_metabolism_enzyme"/>
</dbReference>
<feature type="chain" id="PRO_5022821176" evidence="2">
    <location>
        <begin position="27"/>
        <end position="381"/>
    </location>
</feature>
<evidence type="ECO:0000313" key="4">
    <source>
        <dbReference type="EMBL" id="TYT26458.1"/>
    </source>
</evidence>
<evidence type="ECO:0000313" key="5">
    <source>
        <dbReference type="Proteomes" id="UP000324973"/>
    </source>
</evidence>
<dbReference type="InterPro" id="IPR016047">
    <property type="entry name" value="M23ase_b-sheet_dom"/>
</dbReference>
<evidence type="ECO:0000256" key="1">
    <source>
        <dbReference type="SAM" id="MobiDB-lite"/>
    </source>
</evidence>
<reference evidence="4 5" key="1">
    <citation type="submission" date="2019-08" db="EMBL/GenBank/DDBJ databases">
        <title>Luteimonas viscosus sp. nov., isolated from soil of a sunflower field.</title>
        <authorList>
            <person name="Jianli Z."/>
            <person name="Ying Z."/>
        </authorList>
    </citation>
    <scope>NUCLEOTIDE SEQUENCE [LARGE SCALE GENOMIC DNA]</scope>
    <source>
        <strain evidence="4 5">XBU10</strain>
    </source>
</reference>
<feature type="domain" description="M23ase beta-sheet core" evidence="3">
    <location>
        <begin position="224"/>
        <end position="320"/>
    </location>
</feature>
<feature type="signal peptide" evidence="2">
    <location>
        <begin position="1"/>
        <end position="26"/>
    </location>
</feature>
<accession>A0A5D4XP51</accession>
<dbReference type="Pfam" id="PF01551">
    <property type="entry name" value="Peptidase_M23"/>
    <property type="match status" value="1"/>
</dbReference>
<name>A0A5D4XP51_9GAMM</name>
<dbReference type="GO" id="GO:0004222">
    <property type="term" value="F:metalloendopeptidase activity"/>
    <property type="evidence" value="ECO:0007669"/>
    <property type="project" value="TreeGrafter"/>
</dbReference>
<feature type="region of interest" description="Disordered" evidence="1">
    <location>
        <begin position="356"/>
        <end position="381"/>
    </location>
</feature>
<evidence type="ECO:0000256" key="2">
    <source>
        <dbReference type="SAM" id="SignalP"/>
    </source>
</evidence>
<dbReference type="InterPro" id="IPR011055">
    <property type="entry name" value="Dup_hybrid_motif"/>
</dbReference>
<dbReference type="PANTHER" id="PTHR21666:SF270">
    <property type="entry name" value="MUREIN HYDROLASE ACTIVATOR ENVC"/>
    <property type="match status" value="1"/>
</dbReference>
<dbReference type="AlphaFoldDB" id="A0A5D4XP51"/>
<sequence>MRGRRSCIRFAGVVLAWLALAGHAAAERESFELRVPLAPAPVASEGRVRLFYELHLTNFSREPLVPVAIDVRGDDDLPLASYTGTTLAARLGAAVPVAGATDSTAIAPGARKVLYLELDLAPDAVPARLHHRVSYRVDGTDAIAHADGGGVAPDPRPAPVLGPPLRGGPWAAVFDPAWPRGHRRVFYAVEGRATLPGRFAIDLVKLDADGRLATGDADVVRNAHAHGEAVLAVADATVAAVRGDYPEAARISQNGRHPLSAGSGNYVVLALGDGRHAVYEHLRPGSLKVEAGRRVRRGEVIGEVGYSGSGNWPHLHFHVADAASLLGAEGLPFAFEGFSVLGRYADIEALGERPWTPRADPATAVRRHERPADNSVLRFPD</sequence>
<comment type="caution">
    <text evidence="4">The sequence shown here is derived from an EMBL/GenBank/DDBJ whole genome shotgun (WGS) entry which is preliminary data.</text>
</comment>
<organism evidence="4 5">
    <name type="scientific">Luteimonas viscosa</name>
    <dbReference type="NCBI Taxonomy" id="1132694"/>
    <lineage>
        <taxon>Bacteria</taxon>
        <taxon>Pseudomonadati</taxon>
        <taxon>Pseudomonadota</taxon>
        <taxon>Gammaproteobacteria</taxon>
        <taxon>Lysobacterales</taxon>
        <taxon>Lysobacteraceae</taxon>
        <taxon>Luteimonas</taxon>
    </lineage>
</organism>
<dbReference type="Gene3D" id="2.70.70.10">
    <property type="entry name" value="Glucose Permease (Domain IIA)"/>
    <property type="match status" value="1"/>
</dbReference>
<dbReference type="SUPFAM" id="SSF51261">
    <property type="entry name" value="Duplicated hybrid motif"/>
    <property type="match status" value="1"/>
</dbReference>
<protein>
    <submittedName>
        <fullName evidence="4">M23 family metallopeptidase</fullName>
    </submittedName>
</protein>
<dbReference type="Proteomes" id="UP000324973">
    <property type="component" value="Unassembled WGS sequence"/>
</dbReference>
<dbReference type="CDD" id="cd12797">
    <property type="entry name" value="M23_peptidase"/>
    <property type="match status" value="1"/>
</dbReference>
<gene>
    <name evidence="4" type="ORF">FZO89_09425</name>
</gene>
<dbReference type="OrthoDB" id="5489603at2"/>
<keyword evidence="5" id="KW-1185">Reference proteome</keyword>
<proteinExistence type="predicted"/>
<dbReference type="EMBL" id="VTFT01000001">
    <property type="protein sequence ID" value="TYT26458.1"/>
    <property type="molecule type" value="Genomic_DNA"/>
</dbReference>
<dbReference type="PANTHER" id="PTHR21666">
    <property type="entry name" value="PEPTIDASE-RELATED"/>
    <property type="match status" value="1"/>
</dbReference>